<dbReference type="AlphaFoldDB" id="A0AAV7FXY9"/>
<evidence type="ECO:0000313" key="2">
    <source>
        <dbReference type="Proteomes" id="UP000775213"/>
    </source>
</evidence>
<reference evidence="1 2" key="1">
    <citation type="journal article" date="2021" name="Hortic Res">
        <title>Chromosome-scale assembly of the Dendrobium chrysotoxum genome enhances the understanding of orchid evolution.</title>
        <authorList>
            <person name="Zhang Y."/>
            <person name="Zhang G.Q."/>
            <person name="Zhang D."/>
            <person name="Liu X.D."/>
            <person name="Xu X.Y."/>
            <person name="Sun W.H."/>
            <person name="Yu X."/>
            <person name="Zhu X."/>
            <person name="Wang Z.W."/>
            <person name="Zhao X."/>
            <person name="Zhong W.Y."/>
            <person name="Chen H."/>
            <person name="Yin W.L."/>
            <person name="Huang T."/>
            <person name="Niu S.C."/>
            <person name="Liu Z.J."/>
        </authorList>
    </citation>
    <scope>NUCLEOTIDE SEQUENCE [LARGE SCALE GENOMIC DNA]</scope>
    <source>
        <strain evidence="1">Lindl</strain>
    </source>
</reference>
<protein>
    <recommendedName>
        <fullName evidence="3">F-box domain-containing protein</fullName>
    </recommendedName>
</protein>
<organism evidence="1 2">
    <name type="scientific">Dendrobium chrysotoxum</name>
    <name type="common">Orchid</name>
    <dbReference type="NCBI Taxonomy" id="161865"/>
    <lineage>
        <taxon>Eukaryota</taxon>
        <taxon>Viridiplantae</taxon>
        <taxon>Streptophyta</taxon>
        <taxon>Embryophyta</taxon>
        <taxon>Tracheophyta</taxon>
        <taxon>Spermatophyta</taxon>
        <taxon>Magnoliopsida</taxon>
        <taxon>Liliopsida</taxon>
        <taxon>Asparagales</taxon>
        <taxon>Orchidaceae</taxon>
        <taxon>Epidendroideae</taxon>
        <taxon>Malaxideae</taxon>
        <taxon>Dendrobiinae</taxon>
        <taxon>Dendrobium</taxon>
    </lineage>
</organism>
<evidence type="ECO:0008006" key="3">
    <source>
        <dbReference type="Google" id="ProtNLM"/>
    </source>
</evidence>
<keyword evidence="2" id="KW-1185">Reference proteome</keyword>
<proteinExistence type="predicted"/>
<comment type="caution">
    <text evidence="1">The sequence shown here is derived from an EMBL/GenBank/DDBJ whole genome shotgun (WGS) entry which is preliminary data.</text>
</comment>
<dbReference type="Proteomes" id="UP000775213">
    <property type="component" value="Unassembled WGS sequence"/>
</dbReference>
<accession>A0AAV7FXY9</accession>
<gene>
    <name evidence="1" type="ORF">IEQ34_022471</name>
</gene>
<dbReference type="EMBL" id="JAGFBR010000019">
    <property type="protein sequence ID" value="KAH0448671.1"/>
    <property type="molecule type" value="Genomic_DNA"/>
</dbReference>
<dbReference type="PANTHER" id="PTHR33110">
    <property type="entry name" value="F-BOX/KELCH-REPEAT PROTEIN-RELATED"/>
    <property type="match status" value="1"/>
</dbReference>
<sequence>MSSSWSDLPLDLLISFRNKLKSADLVYFRSVCSQWHSASPIPNPCQPYIASFDNKSNITFLTLCHYNGTPREHFISLPFSLSSTLFDIHYSNGWLVFINYDNYTPYLFDAISNHKFIFPPLKPMILRYYKKIKPTVHVCFQKIVVSLSFDAGIAVAGIVKKRDQRNPTTLDCIFIFCKHTYGDYQRWSLLMKGSKGIRYIALAGNNRFYALGNDCELYMLDERPPLIRLRKIKLWLPKHFFGPNSDNSPPIKRLPIRSYGMKKSGETNLKVYAYYRISYMYSDAPFYVFIDNKY</sequence>
<evidence type="ECO:0000313" key="1">
    <source>
        <dbReference type="EMBL" id="KAH0448671.1"/>
    </source>
</evidence>
<name>A0AAV7FXY9_DENCH</name>